<feature type="compositionally biased region" description="Low complexity" evidence="1">
    <location>
        <begin position="39"/>
        <end position="56"/>
    </location>
</feature>
<feature type="compositionally biased region" description="Low complexity" evidence="1">
    <location>
        <begin position="1525"/>
        <end position="1543"/>
    </location>
</feature>
<proteinExistence type="predicted"/>
<evidence type="ECO:0000313" key="2">
    <source>
        <dbReference type="EMBL" id="EPT05154.1"/>
    </source>
</evidence>
<reference evidence="2 3" key="1">
    <citation type="journal article" date="2012" name="Science">
        <title>The Paleozoic origin of enzymatic lignin decomposition reconstructed from 31 fungal genomes.</title>
        <authorList>
            <person name="Floudas D."/>
            <person name="Binder M."/>
            <person name="Riley R."/>
            <person name="Barry K."/>
            <person name="Blanchette R.A."/>
            <person name="Henrissat B."/>
            <person name="Martinez A.T."/>
            <person name="Otillar R."/>
            <person name="Spatafora J.W."/>
            <person name="Yadav J.S."/>
            <person name="Aerts A."/>
            <person name="Benoit I."/>
            <person name="Boyd A."/>
            <person name="Carlson A."/>
            <person name="Copeland A."/>
            <person name="Coutinho P.M."/>
            <person name="de Vries R.P."/>
            <person name="Ferreira P."/>
            <person name="Findley K."/>
            <person name="Foster B."/>
            <person name="Gaskell J."/>
            <person name="Glotzer D."/>
            <person name="Gorecki P."/>
            <person name="Heitman J."/>
            <person name="Hesse C."/>
            <person name="Hori C."/>
            <person name="Igarashi K."/>
            <person name="Jurgens J.A."/>
            <person name="Kallen N."/>
            <person name="Kersten P."/>
            <person name="Kohler A."/>
            <person name="Kuees U."/>
            <person name="Kumar T.K.A."/>
            <person name="Kuo A."/>
            <person name="LaButti K."/>
            <person name="Larrondo L.F."/>
            <person name="Lindquist E."/>
            <person name="Ling A."/>
            <person name="Lombard V."/>
            <person name="Lucas S."/>
            <person name="Lundell T."/>
            <person name="Martin R."/>
            <person name="McLaughlin D.J."/>
            <person name="Morgenstern I."/>
            <person name="Morin E."/>
            <person name="Murat C."/>
            <person name="Nagy L.G."/>
            <person name="Nolan M."/>
            <person name="Ohm R.A."/>
            <person name="Patyshakuliyeva A."/>
            <person name="Rokas A."/>
            <person name="Ruiz-Duenas F.J."/>
            <person name="Sabat G."/>
            <person name="Salamov A."/>
            <person name="Samejima M."/>
            <person name="Schmutz J."/>
            <person name="Slot J.C."/>
            <person name="St John F."/>
            <person name="Stenlid J."/>
            <person name="Sun H."/>
            <person name="Sun S."/>
            <person name="Syed K."/>
            <person name="Tsang A."/>
            <person name="Wiebenga A."/>
            <person name="Young D."/>
            <person name="Pisabarro A."/>
            <person name="Eastwood D.C."/>
            <person name="Martin F."/>
            <person name="Cullen D."/>
            <person name="Grigoriev I.V."/>
            <person name="Hibbett D.S."/>
        </authorList>
    </citation>
    <scope>NUCLEOTIDE SEQUENCE</scope>
    <source>
        <strain evidence="3">FP-58527</strain>
    </source>
</reference>
<dbReference type="Proteomes" id="UP000015241">
    <property type="component" value="Unassembled WGS sequence"/>
</dbReference>
<evidence type="ECO:0000313" key="3">
    <source>
        <dbReference type="Proteomes" id="UP000015241"/>
    </source>
</evidence>
<feature type="region of interest" description="Disordered" evidence="1">
    <location>
        <begin position="1203"/>
        <end position="1297"/>
    </location>
</feature>
<feature type="compositionally biased region" description="Polar residues" evidence="1">
    <location>
        <begin position="1266"/>
        <end position="1282"/>
    </location>
</feature>
<evidence type="ECO:0008006" key="4">
    <source>
        <dbReference type="Google" id="ProtNLM"/>
    </source>
</evidence>
<feature type="region of interest" description="Disordered" evidence="1">
    <location>
        <begin position="392"/>
        <end position="417"/>
    </location>
</feature>
<keyword evidence="3" id="KW-1185">Reference proteome</keyword>
<feature type="compositionally biased region" description="Low complexity" evidence="1">
    <location>
        <begin position="398"/>
        <end position="407"/>
    </location>
</feature>
<feature type="compositionally biased region" description="Polar residues" evidence="1">
    <location>
        <begin position="1388"/>
        <end position="1404"/>
    </location>
</feature>
<feature type="compositionally biased region" description="Acidic residues" evidence="1">
    <location>
        <begin position="1156"/>
        <end position="1173"/>
    </location>
</feature>
<dbReference type="InterPro" id="IPR016024">
    <property type="entry name" value="ARM-type_fold"/>
</dbReference>
<feature type="region of interest" description="Disordered" evidence="1">
    <location>
        <begin position="1"/>
        <end position="92"/>
    </location>
</feature>
<accession>S8EQ55</accession>
<dbReference type="HOGENOM" id="CLU_001598_0_0_1"/>
<protein>
    <recommendedName>
        <fullName evidence="4">Telomere-associated protein Rif1 N-terminal domain-containing protein</fullName>
    </recommendedName>
</protein>
<feature type="region of interest" description="Disordered" evidence="1">
    <location>
        <begin position="174"/>
        <end position="204"/>
    </location>
</feature>
<name>S8EQ55_FOMSC</name>
<dbReference type="EMBL" id="KE504124">
    <property type="protein sequence ID" value="EPT05154.1"/>
    <property type="molecule type" value="Genomic_DNA"/>
</dbReference>
<feature type="compositionally biased region" description="Polar residues" evidence="1">
    <location>
        <begin position="1429"/>
        <end position="1439"/>
    </location>
</feature>
<sequence>MSLPTPPSTSHREKENWAPRPFLGSRVSWSEEHQYHTLPARPSSTPPSVTVQSSASRHAPSRSILKRTEPVLPLMDLDGQKEDTPEPEDPLTDLDYLENPVARILDVNASLRDLAEAYSILSARLRSSLNTDSVVDSTWPIFHPLRQHRDAFLDAVVRDLGRVHVDPLETCSSAGEPCPKRELERIVAPPTPKDSPRKKRGMSGEQAKLARDLCTVTHAVIRFLNVAFAFPAVHQLYSTQQLRFILTNVLAIPMAQELPTINARKTCALAVWLIQTMQLPTEVVEPAAPRIAYAIRRGIEGELGREGKKGAVNDGLKAIYELSTTYPDVFVPAFTDILPSLLSNLLAPTLVLRAQACHALGGFAYAAANIRPSAIHVRIANIVAHYLRPVDSPPPPSDASGSTTPTSQKLPPGSPKRDATIVRTLRTLLGTTEPRHVAQGPVWAWMIISYFIVLLGPTLYEDEAICRTITALFTLGLRHSKSSVRNLGFMAWRPMIWAYFHAPPDRTIADGDDEAEDADNQERVFHAASQAVQLKNAWKVMVTVLDVGAGSAIIASLLSQPCADELTLRRALGVLRAMSKKGGHTCKEAIDAAMELLGVSDSHSAELPLEAPMLLPHGLFCAEPGLLTSDWSSLPSAARPILEQCLQSHCIRKLTNDELSANWVFNVLLLVFKNGVAALKLAWGVNCPEELVTLWSGLIKSRSQELSDENDEEGLTTWAETMTTILIDLIEDPKLDVVKNSHGDHDSGFVPTSPVKGPRTHLMPTIERMNFGLKLYLARELWHVHRSTFSGEALEKSSEKLLDNLIAHEDYLVDDPDEPDGVRLQWATLCAEALFACDAALMEKFWSGRHPAGPQFRWVSEVRRLVWTAFVEHWRASFTATWEMGVIILSAPFMEFAAFDMLKPDIGLWNTTLRDTMDKALDYGIDSVTVVDQIASTVSSHQSSASPASATHLADLLLSNLDINDARDVPGDVLQLVNDTLVTTYPPEPVDKITSIWLMRTLARVLDACPVELSATVFELLQYGLAHWISDEHEVFTFDEYTMDILPVYQTVLLGMQSMSPSSEMLESLAPVLESGFCGRLDKTEAAVQAFQELWESAYVRMKEPTDGWSKRIQTCLRAMLGEDSPVVDVYDPDDLPPSSDFSVYNDDLFALEADDADDEDEGEGEGEDEEADERAVSEAILSVSPGFGPPIPALIPLPPSPILGPSTCTTPPSTPKLAPAPLFTTPTRPHKSHVRLEPSSPSSPLASPDSPDTTEPPRTPMTPKRSAQAQSQTTPHRTPLSSARRRGVREKENVEPLPLIATVAERIAMASPGQSVLGKRSSGDADDAEKMPKRQKLDLAHVPLLQGGLQLSGEDSSSRTGVEFQDVPSTPKRHATLPKTPYPASAFSPTAESDSGISLSSSPEIPVYSAKKSASGPTKSTGVAFKVQPSTPKQSTAAPRTPVPQRAADSEDDVFTSPLRASGSKLPASELRARKRKGVFMEAVEVLTFKEVLRREQAGAQRKKAGLPRRTLSLAANVVDDEASSSVASGSSSRRVQSASKATGIQSIFHFERDELPESPTKKRKSRAAVITGDSEAEQSGSSSMSSTLRALRNAPILGSDDSIMLVTPRKLAPQSSDDDPRFGKVNPVGVVSPAMRRLKSRAADIFDTPPSSDDSVLSNSPSREVIKRRIARLPQSVNRTMLIPSLASLAWRKRTPAPVIDLTGDDDE</sequence>
<feature type="compositionally biased region" description="Low complexity" evidence="1">
    <location>
        <begin position="1239"/>
        <end position="1252"/>
    </location>
</feature>
<feature type="region of interest" description="Disordered" evidence="1">
    <location>
        <begin position="1310"/>
        <end position="1473"/>
    </location>
</feature>
<organism evidence="2 3">
    <name type="scientific">Fomitopsis schrenkii</name>
    <name type="common">Brown rot fungus</name>
    <dbReference type="NCBI Taxonomy" id="2126942"/>
    <lineage>
        <taxon>Eukaryota</taxon>
        <taxon>Fungi</taxon>
        <taxon>Dikarya</taxon>
        <taxon>Basidiomycota</taxon>
        <taxon>Agaricomycotina</taxon>
        <taxon>Agaricomycetes</taxon>
        <taxon>Polyporales</taxon>
        <taxon>Fomitopsis</taxon>
    </lineage>
</organism>
<feature type="region of interest" description="Disordered" evidence="1">
    <location>
        <begin position="1156"/>
        <end position="1176"/>
    </location>
</feature>
<dbReference type="SUPFAM" id="SSF48371">
    <property type="entry name" value="ARM repeat"/>
    <property type="match status" value="1"/>
</dbReference>
<evidence type="ECO:0000256" key="1">
    <source>
        <dbReference type="SAM" id="MobiDB-lite"/>
    </source>
</evidence>
<dbReference type="STRING" id="743788.S8EQ55"/>
<dbReference type="eggNOG" id="ENOG502SMQ7">
    <property type="taxonomic scope" value="Eukaryota"/>
</dbReference>
<dbReference type="OrthoDB" id="2591260at2759"/>
<dbReference type="InParanoid" id="S8EQ55"/>
<gene>
    <name evidence="2" type="ORF">FOMPIDRAFT_1057473</name>
</gene>
<feature type="compositionally biased region" description="Basic and acidic residues" evidence="1">
    <location>
        <begin position="1329"/>
        <end position="1340"/>
    </location>
</feature>
<feature type="region of interest" description="Disordered" evidence="1">
    <location>
        <begin position="1520"/>
        <end position="1589"/>
    </location>
</feature>